<dbReference type="PANTHER" id="PTHR36837">
    <property type="entry name" value="POLY(3-HYDROXYALKANOATE) POLYMERASE SUBUNIT PHAC"/>
    <property type="match status" value="1"/>
</dbReference>
<dbReference type="InterPro" id="IPR051321">
    <property type="entry name" value="PHA/PHB_synthase"/>
</dbReference>
<dbReference type="Proteomes" id="UP000681075">
    <property type="component" value="Unassembled WGS sequence"/>
</dbReference>
<dbReference type="Gene3D" id="3.40.50.1820">
    <property type="entry name" value="alpha/beta hydrolase"/>
    <property type="match status" value="1"/>
</dbReference>
<evidence type="ECO:0000313" key="2">
    <source>
        <dbReference type="EMBL" id="GIL40311.1"/>
    </source>
</evidence>
<sequence length="361" mass="39312">MWPSWSPNAPADLKDALASLPRPVLDAALGRTILARFDAFLTGLERYRAHPYSRALLDPPVMWREGATSLLDHGGEGPIVVLVPSLINRGYVLDLDEKTSLARWLATQGLRVLRLEWGAPAADERDYDVAAYVLRLERALEELGEPVHLLGYCMGGLLTVAAAIRMPIRVRSLSLLAVPWDFHADAPDRARTLASIHASIAPLIDRLGGMPLDLIQALFAWLDPLGAARKFSKFGTIDRDSAQAHAFVALEDWLNDGVELTPGVAADGMARWYGDNDPVHGRWHVDGVAIDARQVRARSLLLVPQGDRIVPPGSANALAAQLPDAEVISPPLGHIGMVVGSRARHATWEPLRNWLKFGAPG</sequence>
<dbReference type="SUPFAM" id="SSF53474">
    <property type="entry name" value="alpha/beta-Hydrolases"/>
    <property type="match status" value="1"/>
</dbReference>
<dbReference type="EMBL" id="BOPV01000001">
    <property type="protein sequence ID" value="GIL40311.1"/>
    <property type="molecule type" value="Genomic_DNA"/>
</dbReference>
<comment type="caution">
    <text evidence="2">The sequence shown here is derived from an EMBL/GenBank/DDBJ whole genome shotgun (WGS) entry which is preliminary data.</text>
</comment>
<evidence type="ECO:0000259" key="1">
    <source>
        <dbReference type="Pfam" id="PF12697"/>
    </source>
</evidence>
<protein>
    <submittedName>
        <fullName evidence="2">Alpha/beta hydrolase</fullName>
    </submittedName>
</protein>
<feature type="domain" description="AB hydrolase-1" evidence="1">
    <location>
        <begin position="60"/>
        <end position="338"/>
    </location>
</feature>
<dbReference type="Pfam" id="PF12697">
    <property type="entry name" value="Abhydrolase_6"/>
    <property type="match status" value="1"/>
</dbReference>
<organism evidence="2 3">
    <name type="scientific">Roseiterribacter gracilis</name>
    <dbReference type="NCBI Taxonomy" id="2812848"/>
    <lineage>
        <taxon>Bacteria</taxon>
        <taxon>Pseudomonadati</taxon>
        <taxon>Pseudomonadota</taxon>
        <taxon>Alphaproteobacteria</taxon>
        <taxon>Rhodospirillales</taxon>
        <taxon>Roseiterribacteraceae</taxon>
        <taxon>Roseiterribacter</taxon>
    </lineage>
</organism>
<keyword evidence="3" id="KW-1185">Reference proteome</keyword>
<dbReference type="InterPro" id="IPR029058">
    <property type="entry name" value="AB_hydrolase_fold"/>
</dbReference>
<reference evidence="2" key="1">
    <citation type="submission" date="2021-02" db="EMBL/GenBank/DDBJ databases">
        <title>Genome sequence of Rhodospirillales sp. strain TMPK1 isolated from soil.</title>
        <authorList>
            <person name="Nakai R."/>
            <person name="Kusada H."/>
            <person name="Tamaki H."/>
        </authorList>
    </citation>
    <scope>NUCLEOTIDE SEQUENCE</scope>
    <source>
        <strain evidence="2">TMPK1</strain>
    </source>
</reference>
<accession>A0A8S8XEI8</accession>
<proteinExistence type="predicted"/>
<dbReference type="InterPro" id="IPR000073">
    <property type="entry name" value="AB_hydrolase_1"/>
</dbReference>
<dbReference type="GO" id="GO:0016787">
    <property type="term" value="F:hydrolase activity"/>
    <property type="evidence" value="ECO:0007669"/>
    <property type="project" value="UniProtKB-KW"/>
</dbReference>
<gene>
    <name evidence="2" type="ORF">TMPK1_25480</name>
</gene>
<dbReference type="PANTHER" id="PTHR36837:SF2">
    <property type="entry name" value="POLY(3-HYDROXYALKANOATE) POLYMERASE SUBUNIT PHAC"/>
    <property type="match status" value="1"/>
</dbReference>
<dbReference type="AlphaFoldDB" id="A0A8S8XEI8"/>
<name>A0A8S8XEI8_9PROT</name>
<keyword evidence="2" id="KW-0378">Hydrolase</keyword>
<evidence type="ECO:0000313" key="3">
    <source>
        <dbReference type="Proteomes" id="UP000681075"/>
    </source>
</evidence>